<reference evidence="5" key="1">
    <citation type="journal article" date="2021" name="Front. Plant Sci.">
        <title>Chromosome-Scale Genome Assembly for Chinese Sour Jujube and Insights Into Its Genome Evolution and Domestication Signature.</title>
        <authorList>
            <person name="Shen L.-Y."/>
            <person name="Luo H."/>
            <person name="Wang X.-L."/>
            <person name="Wang X.-M."/>
            <person name="Qiu X.-J."/>
            <person name="Liu H."/>
            <person name="Zhou S.-S."/>
            <person name="Jia K.-H."/>
            <person name="Nie S."/>
            <person name="Bao Y.-T."/>
            <person name="Zhang R.-G."/>
            <person name="Yun Q.-Z."/>
            <person name="Chai Y.-H."/>
            <person name="Lu J.-Y."/>
            <person name="Li Y."/>
            <person name="Zhao S.-W."/>
            <person name="Mao J.-F."/>
            <person name="Jia S.-G."/>
            <person name="Mao Y.-M."/>
        </authorList>
    </citation>
    <scope>NUCLEOTIDE SEQUENCE</scope>
    <source>
        <strain evidence="5">AT0</strain>
        <tissue evidence="5">Leaf</tissue>
    </source>
</reference>
<evidence type="ECO:0000256" key="2">
    <source>
        <dbReference type="ARBA" id="ARBA00022741"/>
    </source>
</evidence>
<protein>
    <submittedName>
        <fullName evidence="5">Uncharacterized protein</fullName>
    </submittedName>
</protein>
<dbReference type="Gene3D" id="1.10.510.10">
    <property type="entry name" value="Transferase(Phosphotransferase) domain 1"/>
    <property type="match status" value="1"/>
</dbReference>
<evidence type="ECO:0000256" key="3">
    <source>
        <dbReference type="ARBA" id="ARBA00022777"/>
    </source>
</evidence>
<dbReference type="GO" id="GO:0016301">
    <property type="term" value="F:kinase activity"/>
    <property type="evidence" value="ECO:0007669"/>
    <property type="project" value="UniProtKB-KW"/>
</dbReference>
<dbReference type="PANTHER" id="PTHR47973">
    <property type="entry name" value="CYSTEINE-RICH RECEPTOR-LIKE PROTEIN KINASE 3"/>
    <property type="match status" value="1"/>
</dbReference>
<evidence type="ECO:0000256" key="1">
    <source>
        <dbReference type="ARBA" id="ARBA00022679"/>
    </source>
</evidence>
<keyword evidence="3" id="KW-0418">Kinase</keyword>
<accession>A0A978VZB9</accession>
<sequence length="180" mass="20140">MVAMVFDQALVLQQKGDLMKFVDPKLESDFNKEEIVRVIIVALLCTNSSLALRPIMSAVLSMLEGYTVVPELIMDPSNYDVEDNWIQTSFASVLGFIKCYIEARQITTFLAIYIFTDTQNDEDYCTAGSKAEQKKAEKIAFDVNLEKFDTAAKIKQGITKEEANDMTEKRKAAGGVAIME</sequence>
<keyword evidence="1" id="KW-0808">Transferase</keyword>
<name>A0A978VZB9_ZIZJJ</name>
<evidence type="ECO:0000256" key="4">
    <source>
        <dbReference type="ARBA" id="ARBA00022840"/>
    </source>
</evidence>
<evidence type="ECO:0000313" key="5">
    <source>
        <dbReference type="EMBL" id="KAH7545053.1"/>
    </source>
</evidence>
<keyword evidence="4" id="KW-0067">ATP-binding</keyword>
<dbReference type="InterPro" id="IPR052059">
    <property type="entry name" value="CR_Ser/Thr_kinase"/>
</dbReference>
<gene>
    <name evidence="5" type="ORF">FEM48_Zijuj01G0052500</name>
</gene>
<dbReference type="AlphaFoldDB" id="A0A978VZB9"/>
<dbReference type="EMBL" id="JAEACU010000001">
    <property type="protein sequence ID" value="KAH7545053.1"/>
    <property type="molecule type" value="Genomic_DNA"/>
</dbReference>
<dbReference type="Proteomes" id="UP000813462">
    <property type="component" value="Unassembled WGS sequence"/>
</dbReference>
<organism evidence="5 6">
    <name type="scientific">Ziziphus jujuba var. spinosa</name>
    <dbReference type="NCBI Taxonomy" id="714518"/>
    <lineage>
        <taxon>Eukaryota</taxon>
        <taxon>Viridiplantae</taxon>
        <taxon>Streptophyta</taxon>
        <taxon>Embryophyta</taxon>
        <taxon>Tracheophyta</taxon>
        <taxon>Spermatophyta</taxon>
        <taxon>Magnoliopsida</taxon>
        <taxon>eudicotyledons</taxon>
        <taxon>Gunneridae</taxon>
        <taxon>Pentapetalae</taxon>
        <taxon>rosids</taxon>
        <taxon>fabids</taxon>
        <taxon>Rosales</taxon>
        <taxon>Rhamnaceae</taxon>
        <taxon>Paliureae</taxon>
        <taxon>Ziziphus</taxon>
    </lineage>
</organism>
<proteinExistence type="predicted"/>
<keyword evidence="2" id="KW-0547">Nucleotide-binding</keyword>
<comment type="caution">
    <text evidence="5">The sequence shown here is derived from an EMBL/GenBank/DDBJ whole genome shotgun (WGS) entry which is preliminary data.</text>
</comment>
<evidence type="ECO:0000313" key="6">
    <source>
        <dbReference type="Proteomes" id="UP000813462"/>
    </source>
</evidence>
<dbReference type="GO" id="GO:0005524">
    <property type="term" value="F:ATP binding"/>
    <property type="evidence" value="ECO:0007669"/>
    <property type="project" value="UniProtKB-KW"/>
</dbReference>